<evidence type="ECO:0000256" key="9">
    <source>
        <dbReference type="PROSITE-ProRule" id="PRU01373"/>
    </source>
</evidence>
<dbReference type="RefSeq" id="WP_281803009.1">
    <property type="nucleotide sequence ID" value="NZ_BSEC01000001.1"/>
</dbReference>
<evidence type="ECO:0000256" key="2">
    <source>
        <dbReference type="ARBA" id="ARBA00005992"/>
    </source>
</evidence>
<keyword evidence="7 9" id="KW-0573">Peptidoglycan synthesis</keyword>
<sequence length="247" mass="26442">MSRQFIQVMMAATVAGGTLAGCASTQTSQPVIAAAPPPPPVAAAAPPSHLADAGGPPPSSFYAETRDAGFTVPGVKAGQVDQAFLRRNVAYATKEPPGTIVIDPVNHYLYHVEEGGRATRYGVGVGREGFAWSGDATIKSKQEWPDWYPPKEMIERRPDLKKQLTELQSGLGMHGGPGNPLGARAMYLWQGDKDTLFRIHGTNEPWTIGQSQSSGCIRMVNQDVMDLYEKTPAGTRVVVLGTRVAGR</sequence>
<keyword evidence="6 9" id="KW-0133">Cell shape</keyword>
<comment type="similarity">
    <text evidence="2">Belongs to the YkuD family.</text>
</comment>
<feature type="signal peptide" evidence="11">
    <location>
        <begin position="1"/>
        <end position="20"/>
    </location>
</feature>
<dbReference type="GO" id="GO:0008360">
    <property type="term" value="P:regulation of cell shape"/>
    <property type="evidence" value="ECO:0007669"/>
    <property type="project" value="UniProtKB-UniRule"/>
</dbReference>
<dbReference type="Proteomes" id="UP001144323">
    <property type="component" value="Unassembled WGS sequence"/>
</dbReference>
<evidence type="ECO:0000256" key="1">
    <source>
        <dbReference type="ARBA" id="ARBA00004752"/>
    </source>
</evidence>
<dbReference type="InterPro" id="IPR050979">
    <property type="entry name" value="LD-transpeptidase"/>
</dbReference>
<dbReference type="Gene3D" id="2.40.440.10">
    <property type="entry name" value="L,D-transpeptidase catalytic domain-like"/>
    <property type="match status" value="1"/>
</dbReference>
<evidence type="ECO:0000256" key="5">
    <source>
        <dbReference type="ARBA" id="ARBA00022801"/>
    </source>
</evidence>
<evidence type="ECO:0000259" key="12">
    <source>
        <dbReference type="PROSITE" id="PS52029"/>
    </source>
</evidence>
<keyword evidence="11" id="KW-0732">Signal</keyword>
<dbReference type="CDD" id="cd16913">
    <property type="entry name" value="YkuD_like"/>
    <property type="match status" value="1"/>
</dbReference>
<dbReference type="InterPro" id="IPR038063">
    <property type="entry name" value="Transpep_catalytic_dom"/>
</dbReference>
<dbReference type="PANTHER" id="PTHR30582">
    <property type="entry name" value="L,D-TRANSPEPTIDASE"/>
    <property type="match status" value="1"/>
</dbReference>
<dbReference type="FunFam" id="2.40.440.10:FF:000002">
    <property type="entry name" value="L,D-transpeptidase ErfK/SrfK"/>
    <property type="match status" value="1"/>
</dbReference>
<evidence type="ECO:0000313" key="13">
    <source>
        <dbReference type="EMBL" id="GLI93294.1"/>
    </source>
</evidence>
<feature type="region of interest" description="Disordered" evidence="10">
    <location>
        <begin position="30"/>
        <end position="64"/>
    </location>
</feature>
<accession>A0A9W6LSG6</accession>
<evidence type="ECO:0000256" key="3">
    <source>
        <dbReference type="ARBA" id="ARBA00022676"/>
    </source>
</evidence>
<evidence type="ECO:0000256" key="11">
    <source>
        <dbReference type="SAM" id="SignalP"/>
    </source>
</evidence>
<keyword evidence="5" id="KW-0378">Hydrolase</keyword>
<keyword evidence="14" id="KW-1185">Reference proteome</keyword>
<reference evidence="13" key="1">
    <citation type="journal article" date="2023" name="Int. J. Syst. Evol. Microbiol.">
        <title>Methylocystis iwaonis sp. nov., a type II methane-oxidizing bacterium from surface soil of a rice paddy field in Japan, and emended description of the genus Methylocystis (ex Whittenbury et al. 1970) Bowman et al. 1993.</title>
        <authorList>
            <person name="Kaise H."/>
            <person name="Sawadogo J.B."/>
            <person name="Alam M.S."/>
            <person name="Ueno C."/>
            <person name="Dianou D."/>
            <person name="Shinjo R."/>
            <person name="Asakawa S."/>
        </authorList>
    </citation>
    <scope>NUCLEOTIDE SEQUENCE</scope>
    <source>
        <strain evidence="13">LMG27198</strain>
    </source>
</reference>
<keyword evidence="3" id="KW-0328">Glycosyltransferase</keyword>
<dbReference type="EMBL" id="BSEC01000001">
    <property type="protein sequence ID" value="GLI93294.1"/>
    <property type="molecule type" value="Genomic_DNA"/>
</dbReference>
<dbReference type="PROSITE" id="PS52029">
    <property type="entry name" value="LD_TPASE"/>
    <property type="match status" value="1"/>
</dbReference>
<evidence type="ECO:0000256" key="4">
    <source>
        <dbReference type="ARBA" id="ARBA00022679"/>
    </source>
</evidence>
<keyword evidence="4" id="KW-0808">Transferase</keyword>
<dbReference type="GO" id="GO:0016757">
    <property type="term" value="F:glycosyltransferase activity"/>
    <property type="evidence" value="ECO:0007669"/>
    <property type="project" value="UniProtKB-KW"/>
</dbReference>
<feature type="domain" description="L,D-TPase catalytic" evidence="12">
    <location>
        <begin position="98"/>
        <end position="240"/>
    </location>
</feature>
<dbReference type="PROSITE" id="PS51257">
    <property type="entry name" value="PROKAR_LIPOPROTEIN"/>
    <property type="match status" value="1"/>
</dbReference>
<feature type="chain" id="PRO_5040948946" evidence="11">
    <location>
        <begin position="21"/>
        <end position="247"/>
    </location>
</feature>
<gene>
    <name evidence="13" type="ORF">LMG27198_22860</name>
</gene>
<evidence type="ECO:0000256" key="6">
    <source>
        <dbReference type="ARBA" id="ARBA00022960"/>
    </source>
</evidence>
<feature type="active site" description="Proton donor/acceptor" evidence="9">
    <location>
        <position position="200"/>
    </location>
</feature>
<dbReference type="SUPFAM" id="SSF141523">
    <property type="entry name" value="L,D-transpeptidase catalytic domain-like"/>
    <property type="match status" value="1"/>
</dbReference>
<evidence type="ECO:0000256" key="7">
    <source>
        <dbReference type="ARBA" id="ARBA00022984"/>
    </source>
</evidence>
<dbReference type="Pfam" id="PF03734">
    <property type="entry name" value="YkuD"/>
    <property type="match status" value="1"/>
</dbReference>
<keyword evidence="8 9" id="KW-0961">Cell wall biogenesis/degradation</keyword>
<evidence type="ECO:0000313" key="14">
    <source>
        <dbReference type="Proteomes" id="UP001144323"/>
    </source>
</evidence>
<dbReference type="GO" id="GO:0071972">
    <property type="term" value="F:peptidoglycan L,D-transpeptidase activity"/>
    <property type="evidence" value="ECO:0007669"/>
    <property type="project" value="TreeGrafter"/>
</dbReference>
<feature type="active site" description="Nucleophile" evidence="9">
    <location>
        <position position="216"/>
    </location>
</feature>
<comment type="caution">
    <text evidence="13">The sequence shown here is derived from an EMBL/GenBank/DDBJ whole genome shotgun (WGS) entry which is preliminary data.</text>
</comment>
<dbReference type="GO" id="GO:0005576">
    <property type="term" value="C:extracellular region"/>
    <property type="evidence" value="ECO:0007669"/>
    <property type="project" value="TreeGrafter"/>
</dbReference>
<organism evidence="13 14">
    <name type="scientific">Methylocystis echinoides</name>
    <dbReference type="NCBI Taxonomy" id="29468"/>
    <lineage>
        <taxon>Bacteria</taxon>
        <taxon>Pseudomonadati</taxon>
        <taxon>Pseudomonadota</taxon>
        <taxon>Alphaproteobacteria</taxon>
        <taxon>Hyphomicrobiales</taxon>
        <taxon>Methylocystaceae</taxon>
        <taxon>Methylocystis</taxon>
    </lineage>
</organism>
<dbReference type="InterPro" id="IPR005490">
    <property type="entry name" value="LD_TPept_cat_dom"/>
</dbReference>
<evidence type="ECO:0000256" key="8">
    <source>
        <dbReference type="ARBA" id="ARBA00023316"/>
    </source>
</evidence>
<protein>
    <submittedName>
        <fullName evidence="13">L,D-transpeptidase</fullName>
    </submittedName>
</protein>
<evidence type="ECO:0000256" key="10">
    <source>
        <dbReference type="SAM" id="MobiDB-lite"/>
    </source>
</evidence>
<dbReference type="GO" id="GO:0071555">
    <property type="term" value="P:cell wall organization"/>
    <property type="evidence" value="ECO:0007669"/>
    <property type="project" value="UniProtKB-UniRule"/>
</dbReference>
<dbReference type="AlphaFoldDB" id="A0A9W6LSG6"/>
<dbReference type="GO" id="GO:0018104">
    <property type="term" value="P:peptidoglycan-protein cross-linking"/>
    <property type="evidence" value="ECO:0007669"/>
    <property type="project" value="TreeGrafter"/>
</dbReference>
<proteinExistence type="inferred from homology"/>
<comment type="pathway">
    <text evidence="1 9">Cell wall biogenesis; peptidoglycan biosynthesis.</text>
</comment>
<dbReference type="PANTHER" id="PTHR30582:SF24">
    <property type="entry name" value="L,D-TRANSPEPTIDASE ERFK_SRFK-RELATED"/>
    <property type="match status" value="1"/>
</dbReference>
<name>A0A9W6LSG6_9HYPH</name>